<comment type="similarity">
    <text evidence="2 9">Belongs to the cytochrome P450 family.</text>
</comment>
<dbReference type="EMBL" id="VFQX01000043">
    <property type="protein sequence ID" value="KAF0975689.1"/>
    <property type="molecule type" value="Genomic_DNA"/>
</dbReference>
<keyword evidence="5 9" id="KW-0560">Oxidoreductase</keyword>
<evidence type="ECO:0000256" key="6">
    <source>
        <dbReference type="ARBA" id="ARBA00023004"/>
    </source>
</evidence>
<protein>
    <recommendedName>
        <fullName evidence="13">Cytochrome P450</fullName>
    </recommendedName>
</protein>
<evidence type="ECO:0000256" key="7">
    <source>
        <dbReference type="ARBA" id="ARBA00023033"/>
    </source>
</evidence>
<evidence type="ECO:0000256" key="5">
    <source>
        <dbReference type="ARBA" id="ARBA00023002"/>
    </source>
</evidence>
<keyword evidence="10" id="KW-0472">Membrane</keyword>
<keyword evidence="12" id="KW-1185">Reference proteome</keyword>
<gene>
    <name evidence="11" type="ORF">FDP41_005016</name>
</gene>
<dbReference type="Pfam" id="PF00067">
    <property type="entry name" value="p450"/>
    <property type="match status" value="1"/>
</dbReference>
<proteinExistence type="inferred from homology"/>
<dbReference type="SUPFAM" id="SSF48264">
    <property type="entry name" value="Cytochrome P450"/>
    <property type="match status" value="1"/>
</dbReference>
<keyword evidence="4 8" id="KW-0479">Metal-binding</keyword>
<evidence type="ECO:0000256" key="3">
    <source>
        <dbReference type="ARBA" id="ARBA00022617"/>
    </source>
</evidence>
<dbReference type="VEuPathDB" id="AmoebaDB:NF0056310"/>
<dbReference type="PRINTS" id="PR00463">
    <property type="entry name" value="EP450I"/>
</dbReference>
<dbReference type="VEuPathDB" id="AmoebaDB:NfTy_051040"/>
<dbReference type="VEuPathDB" id="AmoebaDB:FDP41_005016"/>
<dbReference type="InterPro" id="IPR002401">
    <property type="entry name" value="Cyt_P450_E_grp-I"/>
</dbReference>
<comment type="caution">
    <text evidence="11">The sequence shown here is derived from an EMBL/GenBank/DDBJ whole genome shotgun (WGS) entry which is preliminary data.</text>
</comment>
<evidence type="ECO:0000256" key="1">
    <source>
        <dbReference type="ARBA" id="ARBA00001971"/>
    </source>
</evidence>
<dbReference type="PANTHER" id="PTHR24292">
    <property type="entry name" value="CYTOCHROME P450"/>
    <property type="match status" value="1"/>
</dbReference>
<keyword evidence="3 8" id="KW-0349">Heme</keyword>
<evidence type="ECO:0000256" key="10">
    <source>
        <dbReference type="SAM" id="Phobius"/>
    </source>
</evidence>
<comment type="cofactor">
    <cofactor evidence="1 8">
        <name>heme</name>
        <dbReference type="ChEBI" id="CHEBI:30413"/>
    </cofactor>
</comment>
<dbReference type="GeneID" id="68112234"/>
<accession>A0A6A5BS04</accession>
<dbReference type="RefSeq" id="XP_044560402.1">
    <property type="nucleotide sequence ID" value="XM_044708495.1"/>
</dbReference>
<dbReference type="GO" id="GO:0020037">
    <property type="term" value="F:heme binding"/>
    <property type="evidence" value="ECO:0007669"/>
    <property type="project" value="InterPro"/>
</dbReference>
<evidence type="ECO:0000313" key="12">
    <source>
        <dbReference type="Proteomes" id="UP000444721"/>
    </source>
</evidence>
<name>A0A6A5BS04_NAEFO</name>
<dbReference type="Gene3D" id="1.10.630.10">
    <property type="entry name" value="Cytochrome P450"/>
    <property type="match status" value="1"/>
</dbReference>
<feature type="binding site" description="axial binding residue" evidence="8">
    <location>
        <position position="466"/>
    </location>
    <ligand>
        <name>heme</name>
        <dbReference type="ChEBI" id="CHEBI:30413"/>
    </ligand>
    <ligandPart>
        <name>Fe</name>
        <dbReference type="ChEBI" id="CHEBI:18248"/>
    </ligandPart>
</feature>
<dbReference type="GO" id="GO:0016705">
    <property type="term" value="F:oxidoreductase activity, acting on paired donors, with incorporation or reduction of molecular oxygen"/>
    <property type="evidence" value="ECO:0007669"/>
    <property type="project" value="InterPro"/>
</dbReference>
<organism evidence="11 12">
    <name type="scientific">Naegleria fowleri</name>
    <name type="common">Brain eating amoeba</name>
    <dbReference type="NCBI Taxonomy" id="5763"/>
    <lineage>
        <taxon>Eukaryota</taxon>
        <taxon>Discoba</taxon>
        <taxon>Heterolobosea</taxon>
        <taxon>Tetramitia</taxon>
        <taxon>Eutetramitia</taxon>
        <taxon>Vahlkampfiidae</taxon>
        <taxon>Naegleria</taxon>
    </lineage>
</organism>
<evidence type="ECO:0000256" key="2">
    <source>
        <dbReference type="ARBA" id="ARBA00010617"/>
    </source>
</evidence>
<dbReference type="AlphaFoldDB" id="A0A6A5BS04"/>
<dbReference type="GO" id="GO:0004497">
    <property type="term" value="F:monooxygenase activity"/>
    <property type="evidence" value="ECO:0007669"/>
    <property type="project" value="UniProtKB-KW"/>
</dbReference>
<dbReference type="InterPro" id="IPR001128">
    <property type="entry name" value="Cyt_P450"/>
</dbReference>
<dbReference type="Proteomes" id="UP000444721">
    <property type="component" value="Unassembled WGS sequence"/>
</dbReference>
<evidence type="ECO:0000256" key="4">
    <source>
        <dbReference type="ARBA" id="ARBA00022723"/>
    </source>
</evidence>
<sequence length="519" mass="60243">MSFLLNFNSDLLLWVVIPSSLLLLFFLVVGLLLFERFLSYRKLCKKYQHLPGYTQFLPPVIAAFLPQWWLPKGTIINPAGFFLMDTMKASAQQFQSDHYKVIIGLINLAFVVHTNPEMGKEIATKGAKLYKKTTQTKRTFVELFNGSNIFAEDDPMVDLTERHVPYLNENLKRRDVMSEFAKLTMDVIGKAGFSYRFDSFHSREDTLEQKTNFFMQYVDALRILPTRFLRKHFKVGLYAKLHDSVESFQHVIMDIIRKRELEESSLENRAEKEDKSDVLSLLLRDRKSKQESSGGSLTDDELVSNAFVLLVAGHETTARTLGFAFYLLCKNPHIQKELHHFVDQFCETYQKETFDYEDFHSGRLDNIKAVFRETLRLYPVAIGIVRELVKNIEWHKKTIPKGTLLVYSWVLSMMSEEHWEDPESFKPTRFLKMDSKSKDDPTLGEIYNPQSNPFIYTPFGIGGRICIGKSFAEVEGVITLAYLARNYSFQLSDPNYKLDVDMKVTLRPTEPILVDFKKR</sequence>
<keyword evidence="10" id="KW-1133">Transmembrane helix</keyword>
<feature type="transmembrane region" description="Helical" evidence="10">
    <location>
        <begin position="12"/>
        <end position="38"/>
    </location>
</feature>
<reference evidence="11 12" key="1">
    <citation type="journal article" date="2019" name="Sci. Rep.">
        <title>Nanopore sequencing improves the draft genome of the human pathogenic amoeba Naegleria fowleri.</title>
        <authorList>
            <person name="Liechti N."/>
            <person name="Schurch N."/>
            <person name="Bruggmann R."/>
            <person name="Wittwer M."/>
        </authorList>
    </citation>
    <scope>NUCLEOTIDE SEQUENCE [LARGE SCALE GENOMIC DNA]</scope>
    <source>
        <strain evidence="11 12">ATCC 30894</strain>
    </source>
</reference>
<dbReference type="OMA" id="HEIEWER"/>
<evidence type="ECO:0008006" key="13">
    <source>
        <dbReference type="Google" id="ProtNLM"/>
    </source>
</evidence>
<keyword evidence="7 9" id="KW-0503">Monooxygenase</keyword>
<dbReference type="OrthoDB" id="1470350at2759"/>
<dbReference type="PROSITE" id="PS00086">
    <property type="entry name" value="CYTOCHROME_P450"/>
    <property type="match status" value="1"/>
</dbReference>
<dbReference type="InterPro" id="IPR036396">
    <property type="entry name" value="Cyt_P450_sf"/>
</dbReference>
<evidence type="ECO:0000256" key="9">
    <source>
        <dbReference type="RuleBase" id="RU000461"/>
    </source>
</evidence>
<dbReference type="GO" id="GO:0005506">
    <property type="term" value="F:iron ion binding"/>
    <property type="evidence" value="ECO:0007669"/>
    <property type="project" value="InterPro"/>
</dbReference>
<evidence type="ECO:0000313" key="11">
    <source>
        <dbReference type="EMBL" id="KAF0975689.1"/>
    </source>
</evidence>
<dbReference type="InterPro" id="IPR017972">
    <property type="entry name" value="Cyt_P450_CS"/>
</dbReference>
<keyword evidence="10" id="KW-0812">Transmembrane</keyword>
<dbReference type="InterPro" id="IPR050476">
    <property type="entry name" value="Insect_CytP450_Detox"/>
</dbReference>
<keyword evidence="6 8" id="KW-0408">Iron</keyword>
<evidence type="ECO:0000256" key="8">
    <source>
        <dbReference type="PIRSR" id="PIRSR602401-1"/>
    </source>
</evidence>
<dbReference type="PRINTS" id="PR00385">
    <property type="entry name" value="P450"/>
</dbReference>
<dbReference type="PANTHER" id="PTHR24292:SF54">
    <property type="entry name" value="CYP9F3-RELATED"/>
    <property type="match status" value="1"/>
</dbReference>